<dbReference type="OrthoDB" id="45007at2759"/>
<dbReference type="Proteomes" id="UP001141806">
    <property type="component" value="Unassembled WGS sequence"/>
</dbReference>
<dbReference type="Pfam" id="PF00149">
    <property type="entry name" value="Metallophos"/>
    <property type="match status" value="1"/>
</dbReference>
<dbReference type="SUPFAM" id="SSF49363">
    <property type="entry name" value="Purple acid phosphatase, N-terminal domain"/>
    <property type="match status" value="1"/>
</dbReference>
<evidence type="ECO:0000256" key="4">
    <source>
        <dbReference type="ARBA" id="ARBA00022801"/>
    </source>
</evidence>
<organism evidence="12 13">
    <name type="scientific">Protea cynaroides</name>
    <dbReference type="NCBI Taxonomy" id="273540"/>
    <lineage>
        <taxon>Eukaryota</taxon>
        <taxon>Viridiplantae</taxon>
        <taxon>Streptophyta</taxon>
        <taxon>Embryophyta</taxon>
        <taxon>Tracheophyta</taxon>
        <taxon>Spermatophyta</taxon>
        <taxon>Magnoliopsida</taxon>
        <taxon>Proteales</taxon>
        <taxon>Proteaceae</taxon>
        <taxon>Protea</taxon>
    </lineage>
</organism>
<keyword evidence="4 8" id="KW-0378">Hydrolase</keyword>
<dbReference type="PANTHER" id="PTHR22953">
    <property type="entry name" value="ACID PHOSPHATASE RELATED"/>
    <property type="match status" value="1"/>
</dbReference>
<protein>
    <recommendedName>
        <fullName evidence="8">Purple acid phosphatase</fullName>
        <ecNumber evidence="8">3.1.3.2</ecNumber>
    </recommendedName>
</protein>
<reference evidence="12" key="1">
    <citation type="journal article" date="2023" name="Plant J.">
        <title>The genome of the king protea, Protea cynaroides.</title>
        <authorList>
            <person name="Chang J."/>
            <person name="Duong T.A."/>
            <person name="Schoeman C."/>
            <person name="Ma X."/>
            <person name="Roodt D."/>
            <person name="Barker N."/>
            <person name="Li Z."/>
            <person name="Van de Peer Y."/>
            <person name="Mizrachi E."/>
        </authorList>
    </citation>
    <scope>NUCLEOTIDE SEQUENCE</scope>
    <source>
        <tissue evidence="12">Young leaves</tissue>
    </source>
</reference>
<keyword evidence="13" id="KW-1185">Reference proteome</keyword>
<feature type="domain" description="Calcineurin-like phosphoesterase" evidence="9">
    <location>
        <begin position="142"/>
        <end position="340"/>
    </location>
</feature>
<comment type="catalytic activity">
    <reaction evidence="8">
        <text>a phosphate monoester + H2O = an alcohol + phosphate</text>
        <dbReference type="Rhea" id="RHEA:15017"/>
        <dbReference type="ChEBI" id="CHEBI:15377"/>
        <dbReference type="ChEBI" id="CHEBI:30879"/>
        <dbReference type="ChEBI" id="CHEBI:43474"/>
        <dbReference type="ChEBI" id="CHEBI:67140"/>
        <dbReference type="EC" id="3.1.3.2"/>
    </reaction>
</comment>
<evidence type="ECO:0000256" key="5">
    <source>
        <dbReference type="ARBA" id="ARBA00022833"/>
    </source>
</evidence>
<dbReference type="AlphaFoldDB" id="A0A9Q0KHE1"/>
<evidence type="ECO:0000313" key="12">
    <source>
        <dbReference type="EMBL" id="KAJ4970351.1"/>
    </source>
</evidence>
<dbReference type="FunFam" id="2.60.40.380:FF:000001">
    <property type="entry name" value="Fe(3+)-Zn(2+) purple acid phosphatase"/>
    <property type="match status" value="1"/>
</dbReference>
<dbReference type="SUPFAM" id="SSF56300">
    <property type="entry name" value="Metallo-dependent phosphatases"/>
    <property type="match status" value="1"/>
</dbReference>
<evidence type="ECO:0000259" key="9">
    <source>
        <dbReference type="Pfam" id="PF00149"/>
    </source>
</evidence>
<dbReference type="GO" id="GO:0046872">
    <property type="term" value="F:metal ion binding"/>
    <property type="evidence" value="ECO:0007669"/>
    <property type="project" value="UniProtKB-KW"/>
</dbReference>
<evidence type="ECO:0000313" key="13">
    <source>
        <dbReference type="Proteomes" id="UP001141806"/>
    </source>
</evidence>
<dbReference type="EC" id="3.1.3.2" evidence="8"/>
<proteinExistence type="inferred from homology"/>
<comment type="similarity">
    <text evidence="1 8">Belongs to the metallophosphoesterase superfamily. Purple acid phosphatase family.</text>
</comment>
<evidence type="ECO:0000256" key="7">
    <source>
        <dbReference type="ARBA" id="ARBA00023180"/>
    </source>
</evidence>
<feature type="domain" description="Purple acid phosphatase N-terminal" evidence="11">
    <location>
        <begin position="43"/>
        <end position="131"/>
    </location>
</feature>
<dbReference type="Gene3D" id="3.60.21.10">
    <property type="match status" value="1"/>
</dbReference>
<dbReference type="InterPro" id="IPR025733">
    <property type="entry name" value="PAPs_C"/>
</dbReference>
<evidence type="ECO:0000256" key="2">
    <source>
        <dbReference type="ARBA" id="ARBA00022723"/>
    </source>
</evidence>
<dbReference type="Pfam" id="PF16656">
    <property type="entry name" value="Pur_ac_phosph_N"/>
    <property type="match status" value="1"/>
</dbReference>
<dbReference type="FunFam" id="3.60.21.10:FF:000034">
    <property type="entry name" value="Fe(3+)-Zn(2+) purple acid phosphatase"/>
    <property type="match status" value="1"/>
</dbReference>
<dbReference type="InterPro" id="IPR008963">
    <property type="entry name" value="Purple_acid_Pase-like_N"/>
</dbReference>
<dbReference type="CDD" id="cd00839">
    <property type="entry name" value="MPP_PAPs"/>
    <property type="match status" value="1"/>
</dbReference>
<evidence type="ECO:0000259" key="10">
    <source>
        <dbReference type="Pfam" id="PF14008"/>
    </source>
</evidence>
<feature type="domain" description="Purple acid phosphatase C-terminal" evidence="10">
    <location>
        <begin position="366"/>
        <end position="425"/>
    </location>
</feature>
<keyword evidence="2" id="KW-0479">Metal-binding</keyword>
<dbReference type="EMBL" id="JAMYWD010000005">
    <property type="protein sequence ID" value="KAJ4970351.1"/>
    <property type="molecule type" value="Genomic_DNA"/>
</dbReference>
<name>A0A9Q0KHE1_9MAGN</name>
<dbReference type="PANTHER" id="PTHR22953:SF86">
    <property type="entry name" value="PURPLE ACID PHOSPHATASE 10"/>
    <property type="match status" value="1"/>
</dbReference>
<dbReference type="InterPro" id="IPR029052">
    <property type="entry name" value="Metallo-depent_PP-like"/>
</dbReference>
<dbReference type="Pfam" id="PF14008">
    <property type="entry name" value="Metallophos_C"/>
    <property type="match status" value="1"/>
</dbReference>
<keyword evidence="5" id="KW-0862">Zinc</keyword>
<dbReference type="Gene3D" id="2.60.40.380">
    <property type="entry name" value="Purple acid phosphatase-like, N-terminal"/>
    <property type="match status" value="1"/>
</dbReference>
<evidence type="ECO:0000256" key="1">
    <source>
        <dbReference type="ARBA" id="ARBA00008723"/>
    </source>
</evidence>
<evidence type="ECO:0000256" key="8">
    <source>
        <dbReference type="RuleBase" id="RU361203"/>
    </source>
</evidence>
<keyword evidence="3" id="KW-0732">Signal</keyword>
<dbReference type="GO" id="GO:0003993">
    <property type="term" value="F:acid phosphatase activity"/>
    <property type="evidence" value="ECO:0007669"/>
    <property type="project" value="UniProtKB-EC"/>
</dbReference>
<dbReference type="InterPro" id="IPR015914">
    <property type="entry name" value="PAPs_N"/>
</dbReference>
<evidence type="ECO:0000259" key="11">
    <source>
        <dbReference type="Pfam" id="PF16656"/>
    </source>
</evidence>
<dbReference type="InterPro" id="IPR004843">
    <property type="entry name" value="Calcineurin-like_PHP"/>
</dbReference>
<evidence type="ECO:0000256" key="3">
    <source>
        <dbReference type="ARBA" id="ARBA00022729"/>
    </source>
</evidence>
<evidence type="ECO:0000256" key="6">
    <source>
        <dbReference type="ARBA" id="ARBA00023004"/>
    </source>
</evidence>
<accession>A0A9Q0KHE1</accession>
<keyword evidence="7" id="KW-0325">Glycoprotein</keyword>
<comment type="caution">
    <text evidence="12">The sequence shown here is derived from an EMBL/GenBank/DDBJ whole genome shotgun (WGS) entry which is preliminary data.</text>
</comment>
<keyword evidence="6" id="KW-0408">Iron</keyword>
<sequence>MFYLVSSAVQRETHSLSCPSSPFFLSTLIYFVPLPRLQVLLCVHITQGDSVGQAVIVSWVTQDEPGLSTVIYWIDNSTEKYSAEGNYLTYSYYNYSSGFIHQCTIDNLEYNTKYYYEVGIGNTTRQFWFVTPPPVGPDVPYTFGLIGDLGQTSHSNSTLTHYQMNPMNGQTMLYVGDLSYADDYPFHDNVRWDTWGRFIEKSTAYQPWIWTAGNHEIDLAPEIGENEAFKPYTSRFYVPYKSSNSIQPFWYSIKRASAYIIVLSSYSAFGAYSSQYTWLQQELPEVNRTETPWLIVLMHSPLYNSYAGGYMEGEPMRVAFEAWFVQYKVDVVFSGHIHAYERSERISNIAYNITNALCTPVTNPNAPVYITIGDGGNIEGLTTEMTEPQPQYSAFREASYGHGIFAIKNRTKAYFSWHRNQDGYAVEADSLWFNNRYWYPVNESSNVIT</sequence>
<dbReference type="InterPro" id="IPR039331">
    <property type="entry name" value="PAPs-like"/>
</dbReference>
<dbReference type="InterPro" id="IPR041792">
    <property type="entry name" value="MPP_PAP"/>
</dbReference>
<gene>
    <name evidence="12" type="ORF">NE237_003450</name>
</gene>